<keyword evidence="3" id="KW-1185">Reference proteome</keyword>
<evidence type="ECO:0000259" key="1">
    <source>
        <dbReference type="PROSITE" id="PS51352"/>
    </source>
</evidence>
<dbReference type="RefSeq" id="WP_208077814.1">
    <property type="nucleotide sequence ID" value="NZ_CP071869.1"/>
</dbReference>
<name>A0A975CNX0_9FLAO</name>
<reference evidence="2 3" key="1">
    <citation type="submission" date="2021-03" db="EMBL/GenBank/DDBJ databases">
        <title>Complete genome of Polaribacter_sp.SM13.</title>
        <authorList>
            <person name="Jeong S.W."/>
            <person name="Bae J.W."/>
        </authorList>
    </citation>
    <scope>NUCLEOTIDE SEQUENCE [LARGE SCALE GENOMIC DNA]</scope>
    <source>
        <strain evidence="2 3">SM13</strain>
    </source>
</reference>
<dbReference type="InterPro" id="IPR036249">
    <property type="entry name" value="Thioredoxin-like_sf"/>
</dbReference>
<dbReference type="Pfam" id="PF13462">
    <property type="entry name" value="Thioredoxin_4"/>
    <property type="match status" value="1"/>
</dbReference>
<proteinExistence type="predicted"/>
<dbReference type="Gene3D" id="3.40.30.10">
    <property type="entry name" value="Glutaredoxin"/>
    <property type="match status" value="1"/>
</dbReference>
<dbReference type="KEGG" id="pcea:J3359_15150"/>
<evidence type="ECO:0000313" key="3">
    <source>
        <dbReference type="Proteomes" id="UP000663920"/>
    </source>
</evidence>
<evidence type="ECO:0000313" key="2">
    <source>
        <dbReference type="EMBL" id="QTE22134.1"/>
    </source>
</evidence>
<gene>
    <name evidence="2" type="ORF">J3359_15150</name>
</gene>
<dbReference type="AlphaFoldDB" id="A0A975CNX0"/>
<dbReference type="Proteomes" id="UP000663920">
    <property type="component" value="Chromosome"/>
</dbReference>
<protein>
    <submittedName>
        <fullName evidence="2">Thioredoxin domain-containing protein</fullName>
    </submittedName>
</protein>
<accession>A0A975CNX0</accession>
<dbReference type="SUPFAM" id="SSF52833">
    <property type="entry name" value="Thioredoxin-like"/>
    <property type="match status" value="1"/>
</dbReference>
<dbReference type="PROSITE" id="PS51352">
    <property type="entry name" value="THIOREDOXIN_2"/>
    <property type="match status" value="1"/>
</dbReference>
<feature type="domain" description="Thioredoxin" evidence="1">
    <location>
        <begin position="145"/>
        <end position="321"/>
    </location>
</feature>
<dbReference type="InterPro" id="IPR012336">
    <property type="entry name" value="Thioredoxin-like_fold"/>
</dbReference>
<dbReference type="EMBL" id="CP071869">
    <property type="protein sequence ID" value="QTE22134.1"/>
    <property type="molecule type" value="Genomic_DNA"/>
</dbReference>
<sequence length="324" mass="37644">MSEKKRTKNLSSAKNAIEIDSIKISYSELDFKIRQELFDELNRIYTIRKVASEEIVEDKILELEAKKKKIKVSKLIQNLYLSKINKTSLNLFIKRNQYGTKINVLERGLTTYDSKSKKGKELILQRFKYYILKQYVDSLKTKYNVKILLKPPNPPAIKINDLMTYYKGNLDSKVTFLQISDLECEMCREYAPIFNELYQKYKNSVRFGFTQFGSYTSLSAIALESAGKQGKFWEMYDSIAFTKYLPEKIDLLKIAKNIDLNLEQFKSDLESENIKTALKDNFSKLNAAGIYGTPTIMINNKLIYNSSSIADIEKMLIEEINMKK</sequence>
<dbReference type="InterPro" id="IPR013766">
    <property type="entry name" value="Thioredoxin_domain"/>
</dbReference>
<organism evidence="2 3">
    <name type="scientific">Polaribacter cellanae</name>
    <dbReference type="NCBI Taxonomy" id="2818493"/>
    <lineage>
        <taxon>Bacteria</taxon>
        <taxon>Pseudomonadati</taxon>
        <taxon>Bacteroidota</taxon>
        <taxon>Flavobacteriia</taxon>
        <taxon>Flavobacteriales</taxon>
        <taxon>Flavobacteriaceae</taxon>
    </lineage>
</organism>